<dbReference type="OrthoDB" id="7508154at2"/>
<dbReference type="InterPro" id="IPR036614">
    <property type="entry name" value="RusA-like_sf"/>
</dbReference>
<evidence type="ECO:0000313" key="2">
    <source>
        <dbReference type="Proteomes" id="UP000248014"/>
    </source>
</evidence>
<dbReference type="SUPFAM" id="SSF103084">
    <property type="entry name" value="Holliday junction resolvase RusA"/>
    <property type="match status" value="1"/>
</dbReference>
<protein>
    <submittedName>
        <fullName evidence="1">Crossover junction endodeoxyribonuclease RusA</fullName>
    </submittedName>
</protein>
<proteinExistence type="predicted"/>
<reference evidence="1 2" key="1">
    <citation type="submission" date="2018-05" db="EMBL/GenBank/DDBJ databases">
        <title>Genomic Encyclopedia of Type Strains, Phase IV (KMG-IV): sequencing the most valuable type-strain genomes for metagenomic binning, comparative biology and taxonomic classification.</title>
        <authorList>
            <person name="Goeker M."/>
        </authorList>
    </citation>
    <scope>NUCLEOTIDE SEQUENCE [LARGE SCALE GENOMIC DNA]</scope>
    <source>
        <strain evidence="1 2">DSM 3183</strain>
    </source>
</reference>
<dbReference type="GO" id="GO:0006310">
    <property type="term" value="P:DNA recombination"/>
    <property type="evidence" value="ECO:0007669"/>
    <property type="project" value="InterPro"/>
</dbReference>
<sequence>MAAVTITLPWPPSSLSGHNKGHWRGKSPTVAAHRKTAWAETLNAKISVAAKGDIRVHVRFVPPDRRGDRTNFPNRIKPVFDGIADALKVNDARFLPSYEFAQPEKPGRLEVTIGGEA</sequence>
<dbReference type="GO" id="GO:0000287">
    <property type="term" value="F:magnesium ion binding"/>
    <property type="evidence" value="ECO:0007669"/>
    <property type="project" value="InterPro"/>
</dbReference>
<name>A0A2V3V4U3_9SPHN</name>
<keyword evidence="2" id="KW-1185">Reference proteome</keyword>
<dbReference type="RefSeq" id="WP_110298642.1">
    <property type="nucleotide sequence ID" value="NZ_QJJM01000006.1"/>
</dbReference>
<dbReference type="Proteomes" id="UP000248014">
    <property type="component" value="Unassembled WGS sequence"/>
</dbReference>
<dbReference type="GO" id="GO:0006281">
    <property type="term" value="P:DNA repair"/>
    <property type="evidence" value="ECO:0007669"/>
    <property type="project" value="InterPro"/>
</dbReference>
<dbReference type="AlphaFoldDB" id="A0A2V3V4U3"/>
<organism evidence="1 2">
    <name type="scientific">Blastomonas natatoria</name>
    <dbReference type="NCBI Taxonomy" id="34015"/>
    <lineage>
        <taxon>Bacteria</taxon>
        <taxon>Pseudomonadati</taxon>
        <taxon>Pseudomonadota</taxon>
        <taxon>Alphaproteobacteria</taxon>
        <taxon>Sphingomonadales</taxon>
        <taxon>Sphingomonadaceae</taxon>
        <taxon>Blastomonas</taxon>
    </lineage>
</organism>
<dbReference type="EMBL" id="QJJM01000006">
    <property type="protein sequence ID" value="PXW75961.1"/>
    <property type="molecule type" value="Genomic_DNA"/>
</dbReference>
<evidence type="ECO:0000313" key="1">
    <source>
        <dbReference type="EMBL" id="PXW75961.1"/>
    </source>
</evidence>
<dbReference type="Gene3D" id="3.30.1330.70">
    <property type="entry name" value="Holliday junction resolvase RusA"/>
    <property type="match status" value="1"/>
</dbReference>
<comment type="caution">
    <text evidence="1">The sequence shown here is derived from an EMBL/GenBank/DDBJ whole genome shotgun (WGS) entry which is preliminary data.</text>
</comment>
<gene>
    <name evidence="1" type="ORF">C7451_106125</name>
</gene>
<accession>A0A2V3V4U3</accession>